<proteinExistence type="predicted"/>
<organism evidence="1 2">
    <name type="scientific">Paenibacillus lactis 154</name>
    <dbReference type="NCBI Taxonomy" id="743719"/>
    <lineage>
        <taxon>Bacteria</taxon>
        <taxon>Bacillati</taxon>
        <taxon>Bacillota</taxon>
        <taxon>Bacilli</taxon>
        <taxon>Bacillales</taxon>
        <taxon>Paenibacillaceae</taxon>
        <taxon>Paenibacillus</taxon>
    </lineage>
</organism>
<protein>
    <submittedName>
        <fullName evidence="1">Uncharacterized protein</fullName>
    </submittedName>
</protein>
<evidence type="ECO:0000313" key="2">
    <source>
        <dbReference type="Proteomes" id="UP000003891"/>
    </source>
</evidence>
<dbReference type="AlphaFoldDB" id="G4HNI1"/>
<dbReference type="Proteomes" id="UP000003891">
    <property type="component" value="Unassembled WGS sequence"/>
</dbReference>
<dbReference type="OrthoDB" id="47198at2"/>
<dbReference type="EMBL" id="AGIP01000020">
    <property type="protein sequence ID" value="EHB50712.1"/>
    <property type="molecule type" value="Genomic_DNA"/>
</dbReference>
<gene>
    <name evidence="1" type="ORF">PaelaDRAFT_5542</name>
</gene>
<reference evidence="1 2" key="1">
    <citation type="submission" date="2011-09" db="EMBL/GenBank/DDBJ databases">
        <title>The draft genome of Paenibacillus lactis 154.</title>
        <authorList>
            <consortium name="US DOE Joint Genome Institute (JGI-PGF)"/>
            <person name="Lucas S."/>
            <person name="Han J."/>
            <person name="Lapidus A."/>
            <person name="Cheng J.-F."/>
            <person name="Goodwin L."/>
            <person name="Pitluck S."/>
            <person name="Peters L."/>
            <person name="Land M.L."/>
            <person name="Hauser L."/>
            <person name="Siebers A."/>
            <person name="Thelen M."/>
            <person name="Hugenholtz P."/>
            <person name="Allgaier M."/>
            <person name="Woyke T.J."/>
        </authorList>
    </citation>
    <scope>NUCLEOTIDE SEQUENCE [LARGE SCALE GENOMIC DNA]</scope>
    <source>
        <strain evidence="1 2">154</strain>
    </source>
</reference>
<name>G4HNI1_9BACL</name>
<evidence type="ECO:0000313" key="1">
    <source>
        <dbReference type="EMBL" id="EHB50712.1"/>
    </source>
</evidence>
<sequence length="71" mass="8152">MAKFYYYNKNIDSKGNHEVHTENCSYKPDVLNSVLIGYENNCQSAIQRVKKETGKNNFDGCYFCCNDCHSG</sequence>
<dbReference type="eggNOG" id="ENOG5030G76">
    <property type="taxonomic scope" value="Bacteria"/>
</dbReference>
<accession>G4HNI1</accession>